<feature type="compositionally biased region" description="Low complexity" evidence="1">
    <location>
        <begin position="250"/>
        <end position="286"/>
    </location>
</feature>
<feature type="region of interest" description="Disordered" evidence="1">
    <location>
        <begin position="248"/>
        <end position="286"/>
    </location>
</feature>
<dbReference type="Proteomes" id="UP000471633">
    <property type="component" value="Unassembled WGS sequence"/>
</dbReference>
<organism evidence="2 3">
    <name type="scientific">Schistosoma haematobium</name>
    <name type="common">Blood fluke</name>
    <dbReference type="NCBI Taxonomy" id="6185"/>
    <lineage>
        <taxon>Eukaryota</taxon>
        <taxon>Metazoa</taxon>
        <taxon>Spiralia</taxon>
        <taxon>Lophotrochozoa</taxon>
        <taxon>Platyhelminthes</taxon>
        <taxon>Trematoda</taxon>
        <taxon>Digenea</taxon>
        <taxon>Strigeidida</taxon>
        <taxon>Schistosomatoidea</taxon>
        <taxon>Schistosomatidae</taxon>
        <taxon>Schistosoma</taxon>
    </lineage>
</organism>
<dbReference type="KEGG" id="shx:MS3_00010795"/>
<protein>
    <submittedName>
        <fullName evidence="2">Uncharacterized protein</fullName>
    </submittedName>
</protein>
<accession>A0A922IQZ0</accession>
<dbReference type="AlphaFoldDB" id="A0A922IQZ0"/>
<reference evidence="2" key="3">
    <citation type="submission" date="2021-06" db="EMBL/GenBank/DDBJ databases">
        <title>Chromosome-level genome assembly for S. haematobium.</title>
        <authorList>
            <person name="Stroehlein A.J."/>
        </authorList>
    </citation>
    <scope>NUCLEOTIDE SEQUENCE</scope>
</reference>
<evidence type="ECO:0000313" key="2">
    <source>
        <dbReference type="EMBL" id="KAH9585219.1"/>
    </source>
</evidence>
<proteinExistence type="predicted"/>
<comment type="caution">
    <text evidence="2">The sequence shown here is derived from an EMBL/GenBank/DDBJ whole genome shotgun (WGS) entry which is preliminary data.</text>
</comment>
<dbReference type="GeneID" id="24591635"/>
<reference evidence="2" key="2">
    <citation type="journal article" date="2019" name="Gigascience">
        <title>High-quality Schistosoma haematobium genome achieved by single-molecule and long-range sequencing.</title>
        <authorList>
            <person name="Stroehlein A.J."/>
            <person name="Korhonen P.K."/>
            <person name="Chong T.M."/>
            <person name="Lim Y.L."/>
            <person name="Chan K.G."/>
            <person name="Webster B."/>
            <person name="Rollinson D."/>
            <person name="Brindley P.J."/>
            <person name="Gasser R.B."/>
            <person name="Young N.D."/>
        </authorList>
    </citation>
    <scope>NUCLEOTIDE SEQUENCE</scope>
</reference>
<evidence type="ECO:0000256" key="1">
    <source>
        <dbReference type="SAM" id="MobiDB-lite"/>
    </source>
</evidence>
<gene>
    <name evidence="2" type="ORF">MS3_00010795</name>
</gene>
<feature type="region of interest" description="Disordered" evidence="1">
    <location>
        <begin position="116"/>
        <end position="142"/>
    </location>
</feature>
<feature type="compositionally biased region" description="Polar residues" evidence="1">
    <location>
        <begin position="666"/>
        <end position="680"/>
    </location>
</feature>
<dbReference type="CTD" id="24591635"/>
<keyword evidence="3" id="KW-1185">Reference proteome</keyword>
<evidence type="ECO:0000313" key="3">
    <source>
        <dbReference type="Proteomes" id="UP000471633"/>
    </source>
</evidence>
<feature type="region of interest" description="Disordered" evidence="1">
    <location>
        <begin position="661"/>
        <end position="680"/>
    </location>
</feature>
<reference evidence="2" key="1">
    <citation type="journal article" date="2012" name="Nat. Genet.">
        <title>Whole-genome sequence of Schistosoma haematobium.</title>
        <authorList>
            <person name="Young N.D."/>
            <person name="Jex A.R."/>
            <person name="Li B."/>
            <person name="Liu S."/>
            <person name="Yang L."/>
            <person name="Xiong Z."/>
            <person name="Li Y."/>
            <person name="Cantacessi C."/>
            <person name="Hall R.S."/>
            <person name="Xu X."/>
            <person name="Chen F."/>
            <person name="Wu X."/>
            <person name="Zerlotini A."/>
            <person name="Oliveira G."/>
            <person name="Hofmann A."/>
            <person name="Zhang G."/>
            <person name="Fang X."/>
            <person name="Kang Y."/>
            <person name="Campbell B.E."/>
            <person name="Loukas A."/>
            <person name="Ranganathan S."/>
            <person name="Rollinson D."/>
            <person name="Rinaldi G."/>
            <person name="Brindley P.J."/>
            <person name="Yang H."/>
            <person name="Wang J."/>
            <person name="Wang J."/>
            <person name="Gasser R.B."/>
        </authorList>
    </citation>
    <scope>NUCLEOTIDE SEQUENCE</scope>
</reference>
<dbReference type="EMBL" id="AMPZ03000004">
    <property type="protein sequence ID" value="KAH9585219.1"/>
    <property type="molecule type" value="Genomic_DNA"/>
</dbReference>
<feature type="compositionally biased region" description="Polar residues" evidence="1">
    <location>
        <begin position="116"/>
        <end position="125"/>
    </location>
</feature>
<reference evidence="2" key="4">
    <citation type="journal article" date="2022" name="PLoS Pathog.">
        <title>Chromosome-level genome of Schistosoma haematobium underpins genome-wide explorations of molecular variation.</title>
        <authorList>
            <person name="Stroehlein A.J."/>
            <person name="Korhonen P.K."/>
            <person name="Lee V.V."/>
            <person name="Ralph S.A."/>
            <person name="Mentink-Kane M."/>
            <person name="You H."/>
            <person name="McManus D.P."/>
            <person name="Tchuente L.T."/>
            <person name="Stothard J.R."/>
            <person name="Kaur P."/>
            <person name="Dudchenko O."/>
            <person name="Aiden E.L."/>
            <person name="Yang B."/>
            <person name="Yang H."/>
            <person name="Emery A.M."/>
            <person name="Webster B.L."/>
            <person name="Brindley P.J."/>
            <person name="Rollinson D."/>
            <person name="Chang B.C.H."/>
            <person name="Gasser R.B."/>
            <person name="Young N.D."/>
        </authorList>
    </citation>
    <scope>NUCLEOTIDE SEQUENCE</scope>
</reference>
<name>A0A922IQZ0_SCHHA</name>
<dbReference type="RefSeq" id="XP_051067902.1">
    <property type="nucleotide sequence ID" value="XM_051219195.1"/>
</dbReference>
<sequence length="1013" mass="114099">MNKNPDNTSNQMETDLQLLESQHPELGEIAKSLAQIALHMKSPVLENATNNNETQGSLSTHDTLYRNFMQLQLQDPKIQNLLLEKQKQSQVQNSTSNNTIKNLMETILLNSQIMHKSPSQADENFSGTTTSRSGSSDRRTIGYTGRSVSINEGKHLSGSQSPCGSNISFPKYSDTSLPMSHQTQSITGISQNNQEIIQLLQSIIQNGNSQNANLHNLSLLTQLLQLPIKPDGSNNVWSSVIQQLTKQLHQSYQQQQQHNNNNNNNNNSNNNNEHIPSINSSSNFIPENTVPEIKTESVWTDDTNTQQNIKLPSNSMSYIQSTNRPTNTPIVKIQDNTMTGNVENVNQNSKMEVGKLNSYEMEPTHETVKTNHNLWSNPGSYNNVNQAVNANIGYSRQVTNVSRLLNQERPWMRSHHRDRFVVRITSVTHRCSCRSNTPNHNRTTDSKSNQCQGKECKLSEPRIYVTFQTQLPSLSPPDNARKHGRHSHHIPLTGLRLGFSCPLTSQGPPMSDFETPKVAERFDSWEQAGNRPGFRVQILTALQHTVRQMLELIRTKGFSAIKLDTDYVFFPPAADLQPIYVRRRPLSSSSDSSLPRVMGLERIRHEIKNEPKNHSFNTKLSESLNYTEKPEQSIWSEVMSESEDSNTDTVFNTNSLSIPRNRPRTWYQSPGQNSLSTSPSIILTKNNSDYRINEITDMVENDHYHSIDKHINIDDNNDNNSNDICYPMSSSTIGISSNQPIQNTCWCTSNPTQYSLYHKPGHNSFLSTSQIAINPNVQMNYSPYTMIDERCWLNKSINTPNKLLRSLGAPYSTPVSPTQFILRESTNQNQSNDYEASNLQASASTELVGKLEKPKIPTPEYLQSTTNSEQKRDYLSKILQEISNCLHTNPQYPIVIMPTSQMLNFSENQQTTDNKNSRKAPLVFQIPHSNSVFIGLPATSGVNPRVMTASPTNAVIVLPSLTTDQQLTQQSTSQQNCQYSSLTNAQPTILTGPKQGYLLIITPDNKYEYVPQP</sequence>